<keyword evidence="2" id="KW-1185">Reference proteome</keyword>
<gene>
    <name evidence="1" type="ORF">HNQ67_002416</name>
</gene>
<proteinExistence type="predicted"/>
<evidence type="ECO:0000313" key="2">
    <source>
        <dbReference type="Proteomes" id="UP000566663"/>
    </source>
</evidence>
<name>A0A7W8HZN3_9CAUL</name>
<sequence length="113" mass="12578">MTGSTRQFSGVYLHEFEGSTFVEGATAIPAERPGYKETDSLEWIDQPRLEDLLEERLGDGNCYTVQPILITFVGRRTHYPIGGAGHMGLHPGKVTVHRVISAKRLGPAFCYDR</sequence>
<comment type="caution">
    <text evidence="1">The sequence shown here is derived from an EMBL/GenBank/DDBJ whole genome shotgun (WGS) entry which is preliminary data.</text>
</comment>
<dbReference type="RefSeq" id="WP_183255749.1">
    <property type="nucleotide sequence ID" value="NZ_BAAAFF010000001.1"/>
</dbReference>
<evidence type="ECO:0000313" key="1">
    <source>
        <dbReference type="EMBL" id="MBB5292879.1"/>
    </source>
</evidence>
<dbReference type="AlphaFoldDB" id="A0A7W8HZN3"/>
<dbReference type="EMBL" id="JACHFZ010000005">
    <property type="protein sequence ID" value="MBB5292879.1"/>
    <property type="molecule type" value="Genomic_DNA"/>
</dbReference>
<dbReference type="Proteomes" id="UP000566663">
    <property type="component" value="Unassembled WGS sequence"/>
</dbReference>
<organism evidence="1 2">
    <name type="scientific">Brevundimonas basaltis</name>
    <dbReference type="NCBI Taxonomy" id="472166"/>
    <lineage>
        <taxon>Bacteria</taxon>
        <taxon>Pseudomonadati</taxon>
        <taxon>Pseudomonadota</taxon>
        <taxon>Alphaproteobacteria</taxon>
        <taxon>Caulobacterales</taxon>
        <taxon>Caulobacteraceae</taxon>
        <taxon>Brevundimonas</taxon>
    </lineage>
</organism>
<accession>A0A7W8HZN3</accession>
<protein>
    <submittedName>
        <fullName evidence="1">Uncharacterized protein</fullName>
    </submittedName>
</protein>
<reference evidence="1 2" key="1">
    <citation type="submission" date="2020-08" db="EMBL/GenBank/DDBJ databases">
        <title>Genomic Encyclopedia of Type Strains, Phase IV (KMG-IV): sequencing the most valuable type-strain genomes for metagenomic binning, comparative biology and taxonomic classification.</title>
        <authorList>
            <person name="Goeker M."/>
        </authorList>
    </citation>
    <scope>NUCLEOTIDE SEQUENCE [LARGE SCALE GENOMIC DNA]</scope>
    <source>
        <strain evidence="1 2">DSM 25335</strain>
    </source>
</reference>